<comment type="similarity">
    <text evidence="1">Belongs to the UbiK family.</text>
</comment>
<dbReference type="Proteomes" id="UP000195442">
    <property type="component" value="Unassembled WGS sequence"/>
</dbReference>
<keyword evidence="1" id="KW-0175">Coiled coil</keyword>
<evidence type="ECO:0000313" key="3">
    <source>
        <dbReference type="Proteomes" id="UP000195442"/>
    </source>
</evidence>
<dbReference type="UniPathway" id="UPA00232"/>
<keyword evidence="3" id="KW-1185">Reference proteome</keyword>
<evidence type="ECO:0000313" key="2">
    <source>
        <dbReference type="EMBL" id="SJM90918.1"/>
    </source>
</evidence>
<keyword evidence="1" id="KW-0831">Ubiquinone biosynthesis</keyword>
<comment type="function">
    <text evidence="1">Required for efficient ubiquinone (coenzyme Q) biosynthesis. UbiK is probably an accessory factor of Ubi enzymes and facilitates ubiquinone biosynthesis by acting as an assembly factor, a targeting factor, or both.</text>
</comment>
<dbReference type="EMBL" id="FUKJ01000104">
    <property type="protein sequence ID" value="SJM90918.1"/>
    <property type="molecule type" value="Genomic_DNA"/>
</dbReference>
<dbReference type="RefSeq" id="WP_087146312.1">
    <property type="nucleotide sequence ID" value="NZ_FUKJ01000104.1"/>
</dbReference>
<dbReference type="PANTHER" id="PTHR38040">
    <property type="entry name" value="UBIQUINONE BIOSYNTHESIS ACCESSORY FACTOR UBIK"/>
    <property type="match status" value="1"/>
</dbReference>
<evidence type="ECO:0000256" key="1">
    <source>
        <dbReference type="HAMAP-Rule" id="MF_02216"/>
    </source>
</evidence>
<dbReference type="NCBIfam" id="NF047835">
    <property type="entry name" value="UbiqAccUbiK"/>
    <property type="match status" value="1"/>
</dbReference>
<accession>A0A1R4H3T3</accession>
<gene>
    <name evidence="1" type="primary">ubiK</name>
    <name evidence="2" type="ORF">CRENPOLYSF2_1920008</name>
</gene>
<dbReference type="HAMAP" id="MF_02216">
    <property type="entry name" value="UbiK"/>
    <property type="match status" value="1"/>
</dbReference>
<dbReference type="InterPro" id="IPR007475">
    <property type="entry name" value="UbiK"/>
</dbReference>
<name>A0A1R4H3T3_9GAMM</name>
<dbReference type="PANTHER" id="PTHR38040:SF1">
    <property type="entry name" value="UBIQUINONE BIOSYNTHESIS ACCESSORY FACTOR UBIK"/>
    <property type="match status" value="1"/>
</dbReference>
<comment type="pathway">
    <text evidence="1">Cofactor biosynthesis; ubiquinone biosynthesis.</text>
</comment>
<feature type="coiled-coil region" evidence="1">
    <location>
        <begin position="52"/>
        <end position="79"/>
    </location>
</feature>
<keyword evidence="1" id="KW-0963">Cytoplasm</keyword>
<dbReference type="GO" id="GO:0006744">
    <property type="term" value="P:ubiquinone biosynthetic process"/>
    <property type="evidence" value="ECO:0007669"/>
    <property type="project" value="UniProtKB-UniRule"/>
</dbReference>
<comment type="subcellular location">
    <subcellularLocation>
        <location evidence="1">Cytoplasm</location>
    </subcellularLocation>
</comment>
<protein>
    <recommendedName>
        <fullName evidence="1">Ubiquinone biosynthesis accessory factor UbiK</fullName>
    </recommendedName>
</protein>
<sequence length="86" mass="9781">MFDPKSIDDIASRLINAIPPGLNNFKEDMDKNFHAILQSTLGRLDLVTREEFEVQKAMLAKTRAKLEALEKRVLDIEAQVLDKAEL</sequence>
<dbReference type="GO" id="GO:0005829">
    <property type="term" value="C:cytosol"/>
    <property type="evidence" value="ECO:0007669"/>
    <property type="project" value="TreeGrafter"/>
</dbReference>
<dbReference type="OrthoDB" id="5297354at2"/>
<dbReference type="AlphaFoldDB" id="A0A1R4H3T3"/>
<proteinExistence type="inferred from homology"/>
<reference evidence="3" key="1">
    <citation type="submission" date="2017-02" db="EMBL/GenBank/DDBJ databases">
        <authorList>
            <person name="Daims H."/>
        </authorList>
    </citation>
    <scope>NUCLEOTIDE SEQUENCE [LARGE SCALE GENOMIC DNA]</scope>
</reference>
<organism evidence="2 3">
    <name type="scientific">Crenothrix polyspora</name>
    <dbReference type="NCBI Taxonomy" id="360316"/>
    <lineage>
        <taxon>Bacteria</taxon>
        <taxon>Pseudomonadati</taxon>
        <taxon>Pseudomonadota</taxon>
        <taxon>Gammaproteobacteria</taxon>
        <taxon>Methylococcales</taxon>
        <taxon>Crenotrichaceae</taxon>
        <taxon>Crenothrix</taxon>
    </lineage>
</organism>
<dbReference type="Pfam" id="PF04380">
    <property type="entry name" value="BMFP"/>
    <property type="match status" value="1"/>
</dbReference>